<dbReference type="SUPFAM" id="SSF50969">
    <property type="entry name" value="YVTN repeat-like/Quinoprotein amine dehydrogenase"/>
    <property type="match status" value="1"/>
</dbReference>
<feature type="region of interest" description="Disordered" evidence="6">
    <location>
        <begin position="263"/>
        <end position="284"/>
    </location>
</feature>
<proteinExistence type="predicted"/>
<dbReference type="Pfam" id="PF00069">
    <property type="entry name" value="Pkinase"/>
    <property type="match status" value="1"/>
</dbReference>
<keyword evidence="10" id="KW-1185">Reference proteome</keyword>
<dbReference type="InterPro" id="IPR011044">
    <property type="entry name" value="Quino_amine_DH_bsu"/>
</dbReference>
<dbReference type="Gene3D" id="2.130.10.10">
    <property type="entry name" value="YVTN repeat-like/Quinoprotein amine dehydrogenase"/>
    <property type="match status" value="2"/>
</dbReference>
<keyword evidence="7" id="KW-0472">Membrane</keyword>
<sequence>MVGEYRIERRIGAGGMGVVYLAMSPSGRRVALKVIRGELADDADYRARFRQEIEAARQVSGAFTAPVLGADADADPPWMATQYFDAPTLSERVRKNGAFGEDVVWRLGAGLAEALRDIHRAGLVHRDLKPSNVLLTEDGPRVIDFGIARVLSAERLTRTGRILGTVSFMAPEQLSTPREVGAAADVFALGGVLTYAATGRGPFDGDTAAPPIAVAMKIAQDNPDLAGVPAALRPVIEKCLRKDATGRPSTAELLALLQEKGVETAKPEKPEKMAVPEGFANGPRRRPRTRTYLLAAAAAIAATVVVPVMQWRDAGGPRGDASPSAKPSSTQAARAVEPAAALRPKGWALWEKKPTTKAGRRGEGLEDLPSCAGTGNVLVCTEVDVVAERVDVSSGRVIWSKRYTGPSLQAGSVVGFTGKTVLVNDNRIDGTGKEQLKAFDVNTGDLLWSSRVSGPSFSMQRATVTMAHLDGHATRIDRRDARTGRLVASRTFPAGANYQVFGSESGALYLLKYGQEGFITSVADLDAATLRTRKVLASFDEDPGMPLTADNSSVSLLLDGHSVTRVTRADGNTERILLRGALEGTARAQGNTLYLSRANGTLASYNLRTGRRNWTVETESESPARPVLAGGRLYSLASDGRITCLDAATGQTVWRSAARRDPNTSAVRFQTRHPEPVVLHDVVYAGSTTGSIFAVAPPSK</sequence>
<evidence type="ECO:0000256" key="1">
    <source>
        <dbReference type="ARBA" id="ARBA00022679"/>
    </source>
</evidence>
<dbReference type="PROSITE" id="PS50011">
    <property type="entry name" value="PROTEIN_KINASE_DOM"/>
    <property type="match status" value="1"/>
</dbReference>
<feature type="binding site" evidence="5">
    <location>
        <position position="33"/>
    </location>
    <ligand>
        <name>ATP</name>
        <dbReference type="ChEBI" id="CHEBI:30616"/>
    </ligand>
</feature>
<name>A0ABQ2X415_9ACTN</name>
<dbReference type="SMART" id="SM00564">
    <property type="entry name" value="PQQ"/>
    <property type="match status" value="5"/>
</dbReference>
<evidence type="ECO:0000256" key="2">
    <source>
        <dbReference type="ARBA" id="ARBA00022741"/>
    </source>
</evidence>
<dbReference type="InterPro" id="IPR011047">
    <property type="entry name" value="Quinoprotein_ADH-like_sf"/>
</dbReference>
<evidence type="ECO:0000256" key="4">
    <source>
        <dbReference type="ARBA" id="ARBA00022840"/>
    </source>
</evidence>
<keyword evidence="7" id="KW-1133">Transmembrane helix</keyword>
<feature type="region of interest" description="Disordered" evidence="6">
    <location>
        <begin position="315"/>
        <end position="334"/>
    </location>
</feature>
<dbReference type="InterPro" id="IPR015943">
    <property type="entry name" value="WD40/YVTN_repeat-like_dom_sf"/>
</dbReference>
<keyword evidence="2 5" id="KW-0547">Nucleotide-binding</keyword>
<dbReference type="SUPFAM" id="SSF50998">
    <property type="entry name" value="Quinoprotein alcohol dehydrogenase-like"/>
    <property type="match status" value="1"/>
</dbReference>
<evidence type="ECO:0000256" key="6">
    <source>
        <dbReference type="SAM" id="MobiDB-lite"/>
    </source>
</evidence>
<dbReference type="EMBL" id="BMWC01000003">
    <property type="protein sequence ID" value="GGW98362.1"/>
    <property type="molecule type" value="Genomic_DNA"/>
</dbReference>
<dbReference type="PANTHER" id="PTHR43289">
    <property type="entry name" value="MITOGEN-ACTIVATED PROTEIN KINASE KINASE KINASE 20-RELATED"/>
    <property type="match status" value="1"/>
</dbReference>
<keyword evidence="9" id="KW-0723">Serine/threonine-protein kinase</keyword>
<dbReference type="Pfam" id="PF13360">
    <property type="entry name" value="PQQ_2"/>
    <property type="match status" value="2"/>
</dbReference>
<accession>A0ABQ2X415</accession>
<keyword evidence="4 5" id="KW-0067">ATP-binding</keyword>
<feature type="domain" description="Protein kinase" evidence="8">
    <location>
        <begin position="5"/>
        <end position="262"/>
    </location>
</feature>
<dbReference type="SUPFAM" id="SSF56112">
    <property type="entry name" value="Protein kinase-like (PK-like)"/>
    <property type="match status" value="1"/>
</dbReference>
<gene>
    <name evidence="9" type="ORF">GCM10010383_30730</name>
</gene>
<dbReference type="PROSITE" id="PS00107">
    <property type="entry name" value="PROTEIN_KINASE_ATP"/>
    <property type="match status" value="1"/>
</dbReference>
<dbReference type="PROSITE" id="PS00108">
    <property type="entry name" value="PROTEIN_KINASE_ST"/>
    <property type="match status" value="1"/>
</dbReference>
<evidence type="ECO:0000313" key="9">
    <source>
        <dbReference type="EMBL" id="GGW98362.1"/>
    </source>
</evidence>
<evidence type="ECO:0000313" key="10">
    <source>
        <dbReference type="Proteomes" id="UP000617743"/>
    </source>
</evidence>
<dbReference type="Gene3D" id="1.10.510.10">
    <property type="entry name" value="Transferase(Phosphotransferase) domain 1"/>
    <property type="match status" value="1"/>
</dbReference>
<dbReference type="GO" id="GO:0004674">
    <property type="term" value="F:protein serine/threonine kinase activity"/>
    <property type="evidence" value="ECO:0007669"/>
    <property type="project" value="UniProtKB-KW"/>
</dbReference>
<feature type="compositionally biased region" description="Basic and acidic residues" evidence="6">
    <location>
        <begin position="263"/>
        <end position="274"/>
    </location>
</feature>
<dbReference type="Gene3D" id="3.30.200.20">
    <property type="entry name" value="Phosphorylase Kinase, domain 1"/>
    <property type="match status" value="1"/>
</dbReference>
<reference evidence="10" key="1">
    <citation type="journal article" date="2019" name="Int. J. Syst. Evol. Microbiol.">
        <title>The Global Catalogue of Microorganisms (GCM) 10K type strain sequencing project: providing services to taxonomists for standard genome sequencing and annotation.</title>
        <authorList>
            <consortium name="The Broad Institute Genomics Platform"/>
            <consortium name="The Broad Institute Genome Sequencing Center for Infectious Disease"/>
            <person name="Wu L."/>
            <person name="Ma J."/>
        </authorList>
    </citation>
    <scope>NUCLEOTIDE SEQUENCE [LARGE SCALE GENOMIC DNA]</scope>
    <source>
        <strain evidence="10">JCM 4866</strain>
    </source>
</reference>
<evidence type="ECO:0000259" key="8">
    <source>
        <dbReference type="PROSITE" id="PS50011"/>
    </source>
</evidence>
<comment type="caution">
    <text evidence="9">The sequence shown here is derived from an EMBL/GenBank/DDBJ whole genome shotgun (WGS) entry which is preliminary data.</text>
</comment>
<protein>
    <submittedName>
        <fullName evidence="9">Serine/threonine protein kinase</fullName>
    </submittedName>
</protein>
<dbReference type="InterPro" id="IPR002372">
    <property type="entry name" value="PQQ_rpt_dom"/>
</dbReference>
<evidence type="ECO:0000256" key="7">
    <source>
        <dbReference type="SAM" id="Phobius"/>
    </source>
</evidence>
<dbReference type="InterPro" id="IPR017441">
    <property type="entry name" value="Protein_kinase_ATP_BS"/>
</dbReference>
<dbReference type="InterPro" id="IPR011009">
    <property type="entry name" value="Kinase-like_dom_sf"/>
</dbReference>
<feature type="transmembrane region" description="Helical" evidence="7">
    <location>
        <begin position="292"/>
        <end position="311"/>
    </location>
</feature>
<keyword evidence="3 9" id="KW-0418">Kinase</keyword>
<dbReference type="Proteomes" id="UP000617743">
    <property type="component" value="Unassembled WGS sequence"/>
</dbReference>
<dbReference type="PANTHER" id="PTHR43289:SF34">
    <property type="entry name" value="SERINE_THREONINE-PROTEIN KINASE YBDM-RELATED"/>
    <property type="match status" value="1"/>
</dbReference>
<dbReference type="InterPro" id="IPR008271">
    <property type="entry name" value="Ser/Thr_kinase_AS"/>
</dbReference>
<dbReference type="InterPro" id="IPR018391">
    <property type="entry name" value="PQQ_b-propeller_rpt"/>
</dbReference>
<keyword evidence="7" id="KW-0812">Transmembrane</keyword>
<keyword evidence="1" id="KW-0808">Transferase</keyword>
<dbReference type="SMART" id="SM00220">
    <property type="entry name" value="S_TKc"/>
    <property type="match status" value="1"/>
</dbReference>
<dbReference type="InterPro" id="IPR000719">
    <property type="entry name" value="Prot_kinase_dom"/>
</dbReference>
<organism evidence="9 10">
    <name type="scientific">Streptomyces lomondensis</name>
    <dbReference type="NCBI Taxonomy" id="68229"/>
    <lineage>
        <taxon>Bacteria</taxon>
        <taxon>Bacillati</taxon>
        <taxon>Actinomycetota</taxon>
        <taxon>Actinomycetes</taxon>
        <taxon>Kitasatosporales</taxon>
        <taxon>Streptomycetaceae</taxon>
        <taxon>Streptomyces</taxon>
    </lineage>
</organism>
<dbReference type="CDD" id="cd14014">
    <property type="entry name" value="STKc_PknB_like"/>
    <property type="match status" value="1"/>
</dbReference>
<evidence type="ECO:0000256" key="5">
    <source>
        <dbReference type="PROSITE-ProRule" id="PRU10141"/>
    </source>
</evidence>
<evidence type="ECO:0000256" key="3">
    <source>
        <dbReference type="ARBA" id="ARBA00022777"/>
    </source>
</evidence>